<dbReference type="Proteomes" id="UP000635142">
    <property type="component" value="Unassembled WGS sequence"/>
</dbReference>
<dbReference type="Pfam" id="PF02446">
    <property type="entry name" value="Glyco_hydro_77"/>
    <property type="match status" value="1"/>
</dbReference>
<evidence type="ECO:0000256" key="9">
    <source>
        <dbReference type="ARBA" id="ARBA00031501"/>
    </source>
</evidence>
<keyword evidence="5 10" id="KW-0328">Glycosyltransferase</keyword>
<evidence type="ECO:0000256" key="4">
    <source>
        <dbReference type="ARBA" id="ARBA00020295"/>
    </source>
</evidence>
<accession>A0A927HH37</accession>
<dbReference type="AlphaFoldDB" id="A0A927HH37"/>
<evidence type="ECO:0000313" key="11">
    <source>
        <dbReference type="EMBL" id="MBD3666084.1"/>
    </source>
</evidence>
<evidence type="ECO:0000256" key="2">
    <source>
        <dbReference type="ARBA" id="ARBA00005684"/>
    </source>
</evidence>
<protein>
    <recommendedName>
        <fullName evidence="4 10">4-alpha-glucanotransferase</fullName>
        <ecNumber evidence="3 10">2.4.1.25</ecNumber>
    </recommendedName>
    <alternativeName>
        <fullName evidence="8 10">Amylomaltase</fullName>
    </alternativeName>
    <alternativeName>
        <fullName evidence="9 10">Disproportionating enzyme</fullName>
    </alternativeName>
</protein>
<dbReference type="NCBIfam" id="TIGR00217">
    <property type="entry name" value="malQ"/>
    <property type="match status" value="1"/>
</dbReference>
<gene>
    <name evidence="11" type="primary">malQ</name>
    <name evidence="11" type="ORF">H9Q16_19265</name>
</gene>
<dbReference type="RefSeq" id="WP_191077098.1">
    <property type="nucleotide sequence ID" value="NZ_JACTAG010000003.1"/>
</dbReference>
<keyword evidence="7 10" id="KW-0119">Carbohydrate metabolism</keyword>
<keyword evidence="12" id="KW-1185">Reference proteome</keyword>
<dbReference type="EMBL" id="JACTAG010000003">
    <property type="protein sequence ID" value="MBD3666084.1"/>
    <property type="molecule type" value="Genomic_DNA"/>
</dbReference>
<dbReference type="PANTHER" id="PTHR32438">
    <property type="entry name" value="4-ALPHA-GLUCANOTRANSFERASE DPE1, CHLOROPLASTIC/AMYLOPLASTIC"/>
    <property type="match status" value="1"/>
</dbReference>
<comment type="caution">
    <text evidence="11">The sequence shown here is derived from an EMBL/GenBank/DDBJ whole genome shotgun (WGS) entry which is preliminary data.</text>
</comment>
<sequence length="646" mass="70827">MSTDKALSELADHYGILPRFRDLDRVERPTAPDTQKALLAANDVDVSTDAAIRDSLKLARRDRSTRTLPREVIVQSGRTTALTFPAIAPWSLRTDDTAEPLACGKPTEHLTLPPLPPDIYVLRIGSQEITILAAPDTLPQVPRQWGMTCALYGLASDRNAGLGDYEDLARTAEALGAHGAGFLGINPVHNMGYADHDTISPYSPSHRGYLNTAHIALDKVPGAARVLDEPTRAKLRNARTIPYRAHKSAHHAALETLHRTFRQGPKDAEFQRFKSGGGDDLLTFARFEALSELGGPDWRDWSGIAPEPANLQVDYHVWLQWHAAQQLAAAQSRALTGGMGLGLYLDLAVGPRRGGAETWCAQGSVAQGVSIGAPPDHLSPGGQNWMLAAYAPRKLRDQRYRPWRRVLAQTMAHAGIIRIDHVLGLYRSFWIPDDGSPGGYIRQPLDALTAVIKIEAARHGCAVIGEDLGLVPKGFRDTMRGHGFYGYAVMQYEKDAKGRFPDPARSPTQVLSCFATHDTPTVDGYATGRDIDWWEKLGWIDAARARAEHCKRAGEVSAVSKARPFATEVHDRLAVTNATLAAVQLDDVLQETETQNLPGTVDEHPNWQRRYDVKVDALRADNSLAEIAQMMQDAGRGPQEGPKNED</sequence>
<comment type="similarity">
    <text evidence="2 10">Belongs to the disproportionating enzyme family.</text>
</comment>
<evidence type="ECO:0000256" key="5">
    <source>
        <dbReference type="ARBA" id="ARBA00022676"/>
    </source>
</evidence>
<comment type="catalytic activity">
    <reaction evidence="1 10">
        <text>Transfers a segment of a (1-&gt;4)-alpha-D-glucan to a new position in an acceptor, which may be glucose or a (1-&gt;4)-alpha-D-glucan.</text>
        <dbReference type="EC" id="2.4.1.25"/>
    </reaction>
</comment>
<dbReference type="EC" id="2.4.1.25" evidence="3 10"/>
<evidence type="ECO:0000256" key="6">
    <source>
        <dbReference type="ARBA" id="ARBA00022679"/>
    </source>
</evidence>
<evidence type="ECO:0000313" key="12">
    <source>
        <dbReference type="Proteomes" id="UP000635142"/>
    </source>
</evidence>
<dbReference type="InterPro" id="IPR017853">
    <property type="entry name" value="GH"/>
</dbReference>
<evidence type="ECO:0000256" key="7">
    <source>
        <dbReference type="ARBA" id="ARBA00023277"/>
    </source>
</evidence>
<evidence type="ECO:0000256" key="8">
    <source>
        <dbReference type="ARBA" id="ARBA00031423"/>
    </source>
</evidence>
<dbReference type="InterPro" id="IPR003385">
    <property type="entry name" value="Glyco_hydro_77"/>
</dbReference>
<reference evidence="11" key="1">
    <citation type="submission" date="2020-08" db="EMBL/GenBank/DDBJ databases">
        <title>Sulfitobacter aestuariivivens sp. nov., isolated from a tidal flat.</title>
        <authorList>
            <person name="Park S."/>
            <person name="Yoon J.-H."/>
        </authorList>
    </citation>
    <scope>NUCLEOTIDE SEQUENCE</scope>
    <source>
        <strain evidence="11">TSTF-M16</strain>
    </source>
</reference>
<evidence type="ECO:0000256" key="1">
    <source>
        <dbReference type="ARBA" id="ARBA00000439"/>
    </source>
</evidence>
<dbReference type="GO" id="GO:0004134">
    <property type="term" value="F:4-alpha-glucanotransferase activity"/>
    <property type="evidence" value="ECO:0007669"/>
    <property type="project" value="UniProtKB-EC"/>
</dbReference>
<keyword evidence="6 10" id="KW-0808">Transferase</keyword>
<name>A0A927HH37_9RHOB</name>
<proteinExistence type="inferred from homology"/>
<dbReference type="SUPFAM" id="SSF51445">
    <property type="entry name" value="(Trans)glycosidases"/>
    <property type="match status" value="1"/>
</dbReference>
<dbReference type="PANTHER" id="PTHR32438:SF5">
    <property type="entry name" value="4-ALPHA-GLUCANOTRANSFERASE DPE1, CHLOROPLASTIC_AMYLOPLASTIC"/>
    <property type="match status" value="1"/>
</dbReference>
<organism evidence="11 12">
    <name type="scientific">Sulfitobacter aestuariivivens</name>
    <dbReference type="NCBI Taxonomy" id="2766981"/>
    <lineage>
        <taxon>Bacteria</taxon>
        <taxon>Pseudomonadati</taxon>
        <taxon>Pseudomonadota</taxon>
        <taxon>Alphaproteobacteria</taxon>
        <taxon>Rhodobacterales</taxon>
        <taxon>Roseobacteraceae</taxon>
        <taxon>Sulfitobacter</taxon>
    </lineage>
</organism>
<evidence type="ECO:0000256" key="3">
    <source>
        <dbReference type="ARBA" id="ARBA00012560"/>
    </source>
</evidence>
<dbReference type="Gene3D" id="3.20.20.80">
    <property type="entry name" value="Glycosidases"/>
    <property type="match status" value="1"/>
</dbReference>
<evidence type="ECO:0000256" key="10">
    <source>
        <dbReference type="RuleBase" id="RU361207"/>
    </source>
</evidence>
<dbReference type="GO" id="GO:0005975">
    <property type="term" value="P:carbohydrate metabolic process"/>
    <property type="evidence" value="ECO:0007669"/>
    <property type="project" value="InterPro"/>
</dbReference>